<dbReference type="AlphaFoldDB" id="A0A166W8G4"/>
<evidence type="ECO:0000313" key="4">
    <source>
        <dbReference type="Proteomes" id="UP000076552"/>
    </source>
</evidence>
<evidence type="ECO:0000256" key="1">
    <source>
        <dbReference type="ARBA" id="ARBA00038158"/>
    </source>
</evidence>
<dbReference type="InterPro" id="IPR029063">
    <property type="entry name" value="SAM-dependent_MTases_sf"/>
</dbReference>
<dbReference type="CDD" id="cd02440">
    <property type="entry name" value="AdoMet_MTases"/>
    <property type="match status" value="1"/>
</dbReference>
<feature type="compositionally biased region" description="Acidic residues" evidence="2">
    <location>
        <begin position="95"/>
        <end position="105"/>
    </location>
</feature>
<feature type="region of interest" description="Disordered" evidence="2">
    <location>
        <begin position="83"/>
        <end position="106"/>
    </location>
</feature>
<dbReference type="GO" id="GO:0032259">
    <property type="term" value="P:methylation"/>
    <property type="evidence" value="ECO:0007669"/>
    <property type="project" value="UniProtKB-KW"/>
</dbReference>
<comment type="caution">
    <text evidence="3">The sequence shown here is derived from an EMBL/GenBank/DDBJ whole genome shotgun (WGS) entry which is preliminary data.</text>
</comment>
<keyword evidence="3" id="KW-0808">Transferase</keyword>
<reference evidence="3 4" key="1">
    <citation type="submission" date="2015-06" db="EMBL/GenBank/DDBJ databases">
        <title>Survival trade-offs in plant roots during colonization by closely related pathogenic and mutualistic fungi.</title>
        <authorList>
            <person name="Hacquard S."/>
            <person name="Kracher B."/>
            <person name="Hiruma K."/>
            <person name="Weinman A."/>
            <person name="Muench P."/>
            <person name="Garrido Oter R."/>
            <person name="Ver Loren van Themaat E."/>
            <person name="Dallerey J.-F."/>
            <person name="Damm U."/>
            <person name="Henrissat B."/>
            <person name="Lespinet O."/>
            <person name="Thon M."/>
            <person name="Kemen E."/>
            <person name="McHardy A.C."/>
            <person name="Schulze-Lefert P."/>
            <person name="O'Connell R.J."/>
        </authorList>
    </citation>
    <scope>NUCLEOTIDE SEQUENCE [LARGE SCALE GENOMIC DNA]</scope>
    <source>
        <strain evidence="3 4">0861</strain>
    </source>
</reference>
<dbReference type="PANTHER" id="PTHR43591">
    <property type="entry name" value="METHYLTRANSFERASE"/>
    <property type="match status" value="1"/>
</dbReference>
<gene>
    <name evidence="3" type="ORF">CT0861_05771</name>
</gene>
<organism evidence="3 4">
    <name type="scientific">Colletotrichum tofieldiae</name>
    <dbReference type="NCBI Taxonomy" id="708197"/>
    <lineage>
        <taxon>Eukaryota</taxon>
        <taxon>Fungi</taxon>
        <taxon>Dikarya</taxon>
        <taxon>Ascomycota</taxon>
        <taxon>Pezizomycotina</taxon>
        <taxon>Sordariomycetes</taxon>
        <taxon>Hypocreomycetidae</taxon>
        <taxon>Glomerellales</taxon>
        <taxon>Glomerellaceae</taxon>
        <taxon>Colletotrichum</taxon>
        <taxon>Colletotrichum spaethianum species complex</taxon>
    </lineage>
</organism>
<name>A0A166W8G4_9PEZI</name>
<evidence type="ECO:0000256" key="2">
    <source>
        <dbReference type="SAM" id="MobiDB-lite"/>
    </source>
</evidence>
<dbReference type="EMBL" id="LFIV01000023">
    <property type="protein sequence ID" value="KZL75431.1"/>
    <property type="molecule type" value="Genomic_DNA"/>
</dbReference>
<protein>
    <submittedName>
        <fullName evidence="3">Methyltransferase domain-containing protein</fullName>
    </submittedName>
</protein>
<feature type="non-terminal residue" evidence="3">
    <location>
        <position position="1"/>
    </location>
</feature>
<dbReference type="SUPFAM" id="SSF53335">
    <property type="entry name" value="S-adenosyl-L-methionine-dependent methyltransferases"/>
    <property type="match status" value="1"/>
</dbReference>
<accession>A0A166W8G4</accession>
<keyword evidence="4" id="KW-1185">Reference proteome</keyword>
<evidence type="ECO:0000313" key="3">
    <source>
        <dbReference type="EMBL" id="KZL75431.1"/>
    </source>
</evidence>
<keyword evidence="3" id="KW-0489">Methyltransferase</keyword>
<dbReference type="Proteomes" id="UP000076552">
    <property type="component" value="Unassembled WGS sequence"/>
</dbReference>
<dbReference type="PANTHER" id="PTHR43591:SF10">
    <property type="entry name" value="ABC TRANSMEMBRANE TYPE-1 DOMAIN-CONTAINING PROTEIN-RELATED"/>
    <property type="match status" value="1"/>
</dbReference>
<dbReference type="Gene3D" id="3.40.50.150">
    <property type="entry name" value="Vaccinia Virus protein VP39"/>
    <property type="match status" value="1"/>
</dbReference>
<dbReference type="Pfam" id="PF13489">
    <property type="entry name" value="Methyltransf_23"/>
    <property type="match status" value="1"/>
</dbReference>
<sequence length="412" mass="46541">LSFGCFVCASLLETSGSGPPLTQPLVSSQHTLRSISPVPAPGRLSDFGTFVRERRCYAPGLTAICFPQGCVRPHIDSAVMNMSSSEPIEPAPSDTLEEDEFEGSDYGESLASSGFTSLASRVMRHSHEGGRRYQSFLQGIYPLPNDETEQFREEMKHQLVKRLLEENDYLSPIGSNPQKIMDVGTGTGLWAVDVADKFPSAHVIGVDISPIQNCYAPQNVDWRVDDIQETWSPLYSDLDFVHLRSVSVTLREPVRVIHSAYENLKPGGWIEFQDAGVRIGCDDNTLPEDYAPVKFMDTFIRTFKTHFGWDLEFPNVLPEVLKDAGFVNIHYRCYKLPIGPWAKDRQQREIGLFLSKDVLWQLVRAVLVKWPQMGLTKQEADTMEHDIRKAFENTSYHAYLPWISVWAQKPPN</sequence>
<dbReference type="GO" id="GO:0008168">
    <property type="term" value="F:methyltransferase activity"/>
    <property type="evidence" value="ECO:0007669"/>
    <property type="project" value="UniProtKB-KW"/>
</dbReference>
<proteinExistence type="inferred from homology"/>
<comment type="similarity">
    <text evidence="1">Belongs to the methyltransferase superfamily. LaeA methyltransferase family.</text>
</comment>